<sequence>MEIINKGELVKDKQINKIMNLFSKDIRDSNVSIYILKNDRDFKDISMSKELQFKVNEFLACKNATAIFMHPENVIFMIEERILNFSGNLEVFYVNIPFTLSHELRHFRQAFFFEKRFDIMLSDYSIGYSELFKDNQYDKLHWCEKDAYTYSYQFTQKHKQEIMRIFNIDEWIYLLPFNYDIDYEKEWKHYKRKMGVLPQITWAVKDYFFWKKRLMN</sequence>
<evidence type="ECO:0000313" key="2">
    <source>
        <dbReference type="Proteomes" id="UP000543174"/>
    </source>
</evidence>
<name>A0A7W3NF04_PRIAR</name>
<keyword evidence="2" id="KW-1185">Reference proteome</keyword>
<dbReference type="Proteomes" id="UP000543174">
    <property type="component" value="Unassembled WGS sequence"/>
</dbReference>
<comment type="caution">
    <text evidence="1">The sequence shown here is derived from an EMBL/GenBank/DDBJ whole genome shotgun (WGS) entry which is preliminary data.</text>
</comment>
<proteinExistence type="predicted"/>
<protein>
    <submittedName>
        <fullName evidence="1">Uncharacterized protein</fullName>
    </submittedName>
</protein>
<reference evidence="1" key="1">
    <citation type="submission" date="2020-08" db="EMBL/GenBank/DDBJ databases">
        <title>Functional genomics of gut bacteria from endangered species of beetles.</title>
        <authorList>
            <person name="Carlos-Shanley C."/>
        </authorList>
    </citation>
    <scope>NUCLEOTIDE SEQUENCE [LARGE SCALE GENOMIC DNA]</scope>
    <source>
        <strain evidence="1">S00060</strain>
    </source>
</reference>
<dbReference type="AlphaFoldDB" id="A0A7W3NF04"/>
<organism evidence="1 2">
    <name type="scientific">Priestia aryabhattai</name>
    <name type="common">Bacillus aryabhattai</name>
    <dbReference type="NCBI Taxonomy" id="412384"/>
    <lineage>
        <taxon>Bacteria</taxon>
        <taxon>Bacillati</taxon>
        <taxon>Bacillota</taxon>
        <taxon>Bacilli</taxon>
        <taxon>Bacillales</taxon>
        <taxon>Bacillaceae</taxon>
        <taxon>Priestia</taxon>
    </lineage>
</organism>
<dbReference type="RefSeq" id="WP_182527763.1">
    <property type="nucleotide sequence ID" value="NZ_JACJHT010000006.1"/>
</dbReference>
<gene>
    <name evidence="1" type="ORF">HNP21_004852</name>
</gene>
<dbReference type="EMBL" id="JACJHT010000006">
    <property type="protein sequence ID" value="MBA9041722.1"/>
    <property type="molecule type" value="Genomic_DNA"/>
</dbReference>
<accession>A0A7W3NF04</accession>
<evidence type="ECO:0000313" key="1">
    <source>
        <dbReference type="EMBL" id="MBA9041722.1"/>
    </source>
</evidence>